<reference evidence="1 2" key="1">
    <citation type="submission" date="2013-05" db="EMBL/GenBank/DDBJ databases">
        <authorList>
            <person name="Harkins D.M."/>
            <person name="Durkin A.S."/>
            <person name="Brinkac L.M."/>
            <person name="Haft D.H."/>
            <person name="Selengut J.D."/>
            <person name="Sanka R."/>
            <person name="DePew J."/>
            <person name="Purushe J."/>
            <person name="Hartskeerl R.A."/>
            <person name="Ahmed A."/>
            <person name="van der Linden H."/>
            <person name="Goris M.G.A."/>
            <person name="Vinetz J.M."/>
            <person name="Sutton G.G."/>
            <person name="Nierman W.C."/>
            <person name="Fouts D.E."/>
        </authorList>
    </citation>
    <scope>NUCLEOTIDE SEQUENCE [LARGE SCALE GENOMIC DNA]</scope>
    <source>
        <strain evidence="1 2">CZ214</strain>
    </source>
</reference>
<dbReference type="Proteomes" id="UP000015442">
    <property type="component" value="Unassembled WGS sequence"/>
</dbReference>
<gene>
    <name evidence="1" type="ORF">LEP1GSC059_3381</name>
</gene>
<comment type="caution">
    <text evidence="1">The sequence shown here is derived from an EMBL/GenBank/DDBJ whole genome shotgun (WGS) entry which is preliminary data.</text>
</comment>
<proteinExistence type="predicted"/>
<sequence>MGMRTGAEMYANDAMVDKVVSTTLAVTGIIETVLSFTPFAPVSAAGATMAVTSALGMAAQKSFRGKL</sequence>
<dbReference type="AlphaFoldDB" id="T0GV56"/>
<dbReference type="GeneID" id="70638261"/>
<name>T0GV56_9LEPT</name>
<accession>T0GV56</accession>
<evidence type="ECO:0000313" key="2">
    <source>
        <dbReference type="Proteomes" id="UP000015442"/>
    </source>
</evidence>
<protein>
    <submittedName>
        <fullName evidence="1">Uncharacterized protein</fullName>
    </submittedName>
</protein>
<organism evidence="1 2">
    <name type="scientific">Leptospira noguchii serovar Panama str. CZ214</name>
    <dbReference type="NCBI Taxonomy" id="1001595"/>
    <lineage>
        <taxon>Bacteria</taxon>
        <taxon>Pseudomonadati</taxon>
        <taxon>Spirochaetota</taxon>
        <taxon>Spirochaetia</taxon>
        <taxon>Leptospirales</taxon>
        <taxon>Leptospiraceae</taxon>
        <taxon>Leptospira</taxon>
    </lineage>
</organism>
<dbReference type="RefSeq" id="WP_020980401.1">
    <property type="nucleotide sequence ID" value="NZ_AKWY02000013.1"/>
</dbReference>
<dbReference type="EMBL" id="AKWY02000013">
    <property type="protein sequence ID" value="EQA72817.1"/>
    <property type="molecule type" value="Genomic_DNA"/>
</dbReference>
<evidence type="ECO:0000313" key="1">
    <source>
        <dbReference type="EMBL" id="EQA72817.1"/>
    </source>
</evidence>